<proteinExistence type="predicted"/>
<evidence type="ECO:0000313" key="1">
    <source>
        <dbReference type="EMBL" id="MBB5220747.1"/>
    </source>
</evidence>
<dbReference type="EMBL" id="JACHFM010000001">
    <property type="protein sequence ID" value="MBB5220747.1"/>
    <property type="molecule type" value="Genomic_DNA"/>
</dbReference>
<gene>
    <name evidence="1" type="ORF">HNP73_000668</name>
</gene>
<dbReference type="Proteomes" id="UP000549457">
    <property type="component" value="Unassembled WGS sequence"/>
</dbReference>
<evidence type="ECO:0000313" key="2">
    <source>
        <dbReference type="Proteomes" id="UP000549457"/>
    </source>
</evidence>
<accession>A0A840SFV7</accession>
<evidence type="ECO:0008006" key="3">
    <source>
        <dbReference type="Google" id="ProtNLM"/>
    </source>
</evidence>
<protein>
    <recommendedName>
        <fullName evidence="3">Lipoprotein</fullName>
    </recommendedName>
</protein>
<comment type="caution">
    <text evidence="1">The sequence shown here is derived from an EMBL/GenBank/DDBJ whole genome shotgun (WGS) entry which is preliminary data.</text>
</comment>
<sequence>MGCRRMRNGILLLAGAAFLAGCGGGGGGMEVPGFLGREGNAQGFFSTRGEEVPDPVVLPIQQATSERALYGAIVRVSGPAPTQGYWGAALRPLSEGPDANGVLRFEFVAIPPADPANSGSPKTRTMTAGAFIPTITARKVTKVEIHGSGGTQTFALPTIPKA</sequence>
<organism evidence="1 2">
    <name type="scientific">Amaricoccus macauensis</name>
    <dbReference type="NCBI Taxonomy" id="57001"/>
    <lineage>
        <taxon>Bacteria</taxon>
        <taxon>Pseudomonadati</taxon>
        <taxon>Pseudomonadota</taxon>
        <taxon>Alphaproteobacteria</taxon>
        <taxon>Rhodobacterales</taxon>
        <taxon>Paracoccaceae</taxon>
        <taxon>Amaricoccus</taxon>
    </lineage>
</organism>
<dbReference type="PROSITE" id="PS51257">
    <property type="entry name" value="PROKAR_LIPOPROTEIN"/>
    <property type="match status" value="1"/>
</dbReference>
<keyword evidence="2" id="KW-1185">Reference proteome</keyword>
<reference evidence="1 2" key="1">
    <citation type="submission" date="2020-08" db="EMBL/GenBank/DDBJ databases">
        <title>Genomic Encyclopedia of Type Strains, Phase IV (KMG-IV): sequencing the most valuable type-strain genomes for metagenomic binning, comparative biology and taxonomic classification.</title>
        <authorList>
            <person name="Goeker M."/>
        </authorList>
    </citation>
    <scope>NUCLEOTIDE SEQUENCE [LARGE SCALE GENOMIC DNA]</scope>
    <source>
        <strain evidence="1 2">DSM 101730</strain>
    </source>
</reference>
<name>A0A840SFV7_9RHOB</name>
<dbReference type="AlphaFoldDB" id="A0A840SFV7"/>